<protein>
    <submittedName>
        <fullName evidence="2">Uncharacterized protein</fullName>
    </submittedName>
</protein>
<keyword evidence="3" id="KW-1185">Reference proteome</keyword>
<keyword evidence="1" id="KW-0812">Transmembrane</keyword>
<dbReference type="RefSeq" id="WP_162377399.1">
    <property type="nucleotide sequence ID" value="NZ_JBHTKN010000007.1"/>
</dbReference>
<dbReference type="EMBL" id="JBHTKN010000007">
    <property type="protein sequence ID" value="MFD1042976.1"/>
    <property type="molecule type" value="Genomic_DNA"/>
</dbReference>
<evidence type="ECO:0000256" key="1">
    <source>
        <dbReference type="SAM" id="Phobius"/>
    </source>
</evidence>
<accession>A0ABW3LWX2</accession>
<gene>
    <name evidence="2" type="ORF">ACFQ2N_11545</name>
</gene>
<reference evidence="3" key="1">
    <citation type="journal article" date="2019" name="Int. J. Syst. Evol. Microbiol.">
        <title>The Global Catalogue of Microorganisms (GCM) 10K type strain sequencing project: providing services to taxonomists for standard genome sequencing and annotation.</title>
        <authorList>
            <consortium name="The Broad Institute Genomics Platform"/>
            <consortium name="The Broad Institute Genome Sequencing Center for Infectious Disease"/>
            <person name="Wu L."/>
            <person name="Ma J."/>
        </authorList>
    </citation>
    <scope>NUCLEOTIDE SEQUENCE [LARGE SCALE GENOMIC DNA]</scope>
    <source>
        <strain evidence="3">CCUG 55854</strain>
    </source>
</reference>
<feature type="transmembrane region" description="Helical" evidence="1">
    <location>
        <begin position="972"/>
        <end position="994"/>
    </location>
</feature>
<feature type="transmembrane region" description="Helical" evidence="1">
    <location>
        <begin position="1000"/>
        <end position="1020"/>
    </location>
</feature>
<evidence type="ECO:0000313" key="2">
    <source>
        <dbReference type="EMBL" id="MFD1042976.1"/>
    </source>
</evidence>
<feature type="transmembrane region" description="Helical" evidence="1">
    <location>
        <begin position="815"/>
        <end position="835"/>
    </location>
</feature>
<proteinExistence type="predicted"/>
<feature type="transmembrane region" description="Helical" evidence="1">
    <location>
        <begin position="648"/>
        <end position="669"/>
    </location>
</feature>
<feature type="transmembrane region" description="Helical" evidence="1">
    <location>
        <begin position="716"/>
        <end position="739"/>
    </location>
</feature>
<dbReference type="Proteomes" id="UP001597033">
    <property type="component" value="Unassembled WGS sequence"/>
</dbReference>
<feature type="transmembrane region" description="Helical" evidence="1">
    <location>
        <begin position="1041"/>
        <end position="1061"/>
    </location>
</feature>
<feature type="transmembrane region" description="Helical" evidence="1">
    <location>
        <begin position="847"/>
        <end position="868"/>
    </location>
</feature>
<evidence type="ECO:0000313" key="3">
    <source>
        <dbReference type="Proteomes" id="UP001597033"/>
    </source>
</evidence>
<name>A0ABW3LWX2_9GAMM</name>
<feature type="transmembrane region" description="Helical" evidence="1">
    <location>
        <begin position="767"/>
        <end position="787"/>
    </location>
</feature>
<keyword evidence="1" id="KW-1133">Transmembrane helix</keyword>
<keyword evidence="1" id="KW-0472">Membrane</keyword>
<comment type="caution">
    <text evidence="2">The sequence shown here is derived from an EMBL/GenBank/DDBJ whole genome shotgun (WGS) entry which is preliminary data.</text>
</comment>
<sequence length="1078" mass="116651">MDAAIVPQRVADRTTRRFVSARAWAAMLVLLAATLAWQGPVGATVVLPSPPLAAGAQAPAEADPATRGEGVLVDSAAVRDVFDPLPGVSAAGGAYWQAALATLPDPVESRLARSFDIEVATLVRSFQFSGYVLQGHAMPWPVATEKSDGPPPRPFRSTPGVLVFRNDAWRNAENTGPRTRYFVLYLVGESPTFGVQRLAFCRAARQVIALNAGGERPVRDDRGAACMATEVADVDADPALSARVAVLGPTFSGSLASIAGIAGQAGLHLDLLSPSATVASNRLIEQDDPSGRHSLRYRTFAQWDQLAQMAHLFAYLEIVHGICPGEVVVLTEESAFGQGSQESRTQLAGERAAAEAMGGDVPACVGSPQPTYLQFPQNISAIRAEHASLDREAAKNPELVPRRFLELDMRDAGTSLDLPPVYQPQLSTRSDELSLQQLMDALSVYVRPRAVMVVATDVRDRLFMLAVVRRSVPGAIPVALEGDHLLTHPEYRRANRGTLMVANGRMQACYVDMVEGGRRYRAECQRPRESSGTGPADREVVPGTRRIFAFPTDYAANLFRASQDLLASAGPGAPATEAPAPADGGRNRSPLSVITLAGLQGLDPDTYMRLEQAPAATGTATGPATGTWRARTRSTLIAADFRVLSLNLVLPILVAAASLALVASLWLMLSSRPGRTMLPPVRYALRETGWRLDRMLRGGPDGHGSRLAPTDGRPGYSAAALACSLLALLALATLLLFAVRWGHLLLTEQFRGAMRGALDLIHGRDRITLWAMFALYLWFAGLVMTRLRAWNRRCALHLRHAPVEFDAGRYLGRRYTFSSILLAIAAVLAPLAYWGSRMPEAVDGVRMPGALALALLGLGVFFLSQALLQNGRLVRLGRDLRDHVIERLPDGALPADWPNPHWLGMPPRSPLAAVFHDEDWLALERGDDHWPVPDPADVQAAVASADPRARLARWRDQTVAEMKFGLTCVRSCLWASFAAPVVLLAMQEVFPFALEWEQSAVALGSMTLAFVVSAWLSIALERAPLIGQMFTKDAQHVSLMDLMRILGTKLLVLLLMLAATLTPNLGEWLQNFVGVLRI</sequence>
<organism evidence="2 3">
    <name type="scientific">Pseudoxanthomonas kaohsiungensis</name>
    <dbReference type="NCBI Taxonomy" id="283923"/>
    <lineage>
        <taxon>Bacteria</taxon>
        <taxon>Pseudomonadati</taxon>
        <taxon>Pseudomonadota</taxon>
        <taxon>Gammaproteobacteria</taxon>
        <taxon>Lysobacterales</taxon>
        <taxon>Lysobacteraceae</taxon>
        <taxon>Pseudoxanthomonas</taxon>
    </lineage>
</organism>